<evidence type="ECO:0008006" key="7">
    <source>
        <dbReference type="Google" id="ProtNLM"/>
    </source>
</evidence>
<evidence type="ECO:0000256" key="2">
    <source>
        <dbReference type="RuleBase" id="RU003457"/>
    </source>
</evidence>
<accession>A0ABQ4NC02</accession>
<proteinExistence type="inferred from homology"/>
<comment type="similarity">
    <text evidence="1 2">Belongs to the pirin family.</text>
</comment>
<dbReference type="PANTHER" id="PTHR43212">
    <property type="entry name" value="QUERCETIN 2,3-DIOXYGENASE"/>
    <property type="match status" value="1"/>
</dbReference>
<dbReference type="InterPro" id="IPR011051">
    <property type="entry name" value="RmlC_Cupin_sf"/>
</dbReference>
<dbReference type="Proteomes" id="UP000680304">
    <property type="component" value="Unassembled WGS sequence"/>
</dbReference>
<evidence type="ECO:0000256" key="1">
    <source>
        <dbReference type="ARBA" id="ARBA00008416"/>
    </source>
</evidence>
<feature type="domain" description="Quercetin 2,3-dioxygenase C-terminal cupin" evidence="4">
    <location>
        <begin position="146"/>
        <end position="233"/>
    </location>
</feature>
<evidence type="ECO:0000259" key="4">
    <source>
        <dbReference type="Pfam" id="PF17954"/>
    </source>
</evidence>
<protein>
    <recommendedName>
        <fullName evidence="7">Pirin</fullName>
    </recommendedName>
</protein>
<organism evidence="5 6">
    <name type="scientific">Paenibacillus cisolokensis</name>
    <dbReference type="NCBI Taxonomy" id="1658519"/>
    <lineage>
        <taxon>Bacteria</taxon>
        <taxon>Bacillati</taxon>
        <taxon>Bacillota</taxon>
        <taxon>Bacilli</taxon>
        <taxon>Bacillales</taxon>
        <taxon>Paenibacillaceae</taxon>
        <taxon>Paenibacillus</taxon>
    </lineage>
</organism>
<evidence type="ECO:0000313" key="6">
    <source>
        <dbReference type="Proteomes" id="UP000680304"/>
    </source>
</evidence>
<feature type="domain" description="Pirin N-terminal" evidence="3">
    <location>
        <begin position="13"/>
        <end position="117"/>
    </location>
</feature>
<gene>
    <name evidence="5" type="ORF">PACILC2_43100</name>
</gene>
<dbReference type="InterPro" id="IPR003829">
    <property type="entry name" value="Pirin_N_dom"/>
</dbReference>
<evidence type="ECO:0000313" key="5">
    <source>
        <dbReference type="EMBL" id="GIQ65742.1"/>
    </source>
</evidence>
<dbReference type="Gene3D" id="2.60.120.10">
    <property type="entry name" value="Jelly Rolls"/>
    <property type="match status" value="2"/>
</dbReference>
<dbReference type="InterPro" id="IPR014710">
    <property type="entry name" value="RmlC-like_jellyroll"/>
</dbReference>
<dbReference type="SUPFAM" id="SSF51182">
    <property type="entry name" value="RmlC-like cupins"/>
    <property type="match status" value="1"/>
</dbReference>
<comment type="caution">
    <text evidence="5">The sequence shown here is derived from an EMBL/GenBank/DDBJ whole genome shotgun (WGS) entry which is preliminary data.</text>
</comment>
<dbReference type="PANTHER" id="PTHR43212:SF3">
    <property type="entry name" value="QUERCETIN 2,3-DIOXYGENASE"/>
    <property type="match status" value="1"/>
</dbReference>
<dbReference type="EMBL" id="BOVJ01000148">
    <property type="protein sequence ID" value="GIQ65742.1"/>
    <property type="molecule type" value="Genomic_DNA"/>
</dbReference>
<keyword evidence="6" id="KW-1185">Reference proteome</keyword>
<dbReference type="CDD" id="cd02910">
    <property type="entry name" value="cupin_Yhhw_N"/>
    <property type="match status" value="1"/>
</dbReference>
<dbReference type="Pfam" id="PF17954">
    <property type="entry name" value="Pirin_C_2"/>
    <property type="match status" value="1"/>
</dbReference>
<evidence type="ECO:0000259" key="3">
    <source>
        <dbReference type="Pfam" id="PF02678"/>
    </source>
</evidence>
<dbReference type="Pfam" id="PF02678">
    <property type="entry name" value="Pirin"/>
    <property type="match status" value="1"/>
</dbReference>
<dbReference type="InterPro" id="IPR041602">
    <property type="entry name" value="Quercetinase_C"/>
</dbReference>
<sequence length="358" mass="39453">MIDIRRSDAKYKRDAGWLKSSASFSFGEYYDQDNRFFGPLCVFNDDKVAGRHGFGAHPHREMEIVTVVLKGQLKHADSAGHTAVTAFGGVQRMSAGTGIIHSEVNPGDEEAELLQIWFVPDTKRLSPSYETARFDPAAAHNRLLPIVSNRPAANVAHIHQDLTMYYADLDAGAAVSYTLAPGRLAFLFIIEGEVSLNGEHALGRRDEARISDTAELELRCGGAGGAQLLLIDLPPSANREEPAAISAPAAGPRSKLLVRLVTGQLLIDTDERNYPFSVEPSGDGWLVTIEGIRDVDAARLAIHLNELNLFYFEYAQDGGSLQKYWLYDKDEPGFVYDRDNRRASITLDSRVAYSNDKV</sequence>
<reference evidence="5 6" key="1">
    <citation type="submission" date="2021-04" db="EMBL/GenBank/DDBJ databases">
        <title>Draft genome sequence of Paenibacillus cisolokensis, LC2-13A.</title>
        <authorList>
            <person name="Uke A."/>
            <person name="Chhe C."/>
            <person name="Baramee S."/>
            <person name="Kosugi A."/>
        </authorList>
    </citation>
    <scope>NUCLEOTIDE SEQUENCE [LARGE SCALE GENOMIC DNA]</scope>
    <source>
        <strain evidence="5 6">LC2-13A</strain>
    </source>
</reference>
<name>A0ABQ4NC02_9BACL</name>
<dbReference type="InterPro" id="IPR012093">
    <property type="entry name" value="Pirin"/>
</dbReference>